<dbReference type="AlphaFoldDB" id="A0A7W9BLN1"/>
<name>A0A7W9BLN1_9RHOB</name>
<feature type="transmembrane region" description="Helical" evidence="1">
    <location>
        <begin position="52"/>
        <end position="73"/>
    </location>
</feature>
<reference evidence="2 3" key="1">
    <citation type="submission" date="2020-08" db="EMBL/GenBank/DDBJ databases">
        <title>Genomic Encyclopedia of Type Strains, Phase IV (KMG-IV): sequencing the most valuable type-strain genomes for metagenomic binning, comparative biology and taxonomic classification.</title>
        <authorList>
            <person name="Goeker M."/>
        </authorList>
    </citation>
    <scope>NUCLEOTIDE SEQUENCE [LARGE SCALE GENOMIC DNA]</scope>
    <source>
        <strain evidence="2 3">DSM 101064</strain>
    </source>
</reference>
<protein>
    <submittedName>
        <fullName evidence="2">CHASE2 domain-containing sensor protein</fullName>
    </submittedName>
</protein>
<proteinExistence type="predicted"/>
<keyword evidence="1" id="KW-0472">Membrane</keyword>
<comment type="caution">
    <text evidence="2">The sequence shown here is derived from an EMBL/GenBank/DDBJ whole genome shotgun (WGS) entry which is preliminary data.</text>
</comment>
<gene>
    <name evidence="2" type="ORF">FHS72_002439</name>
</gene>
<evidence type="ECO:0000313" key="2">
    <source>
        <dbReference type="EMBL" id="MBB5722809.1"/>
    </source>
</evidence>
<sequence length="83" mass="9407">MTWSLTCALLWLVAANVMALMPSKDNHWRRAYVLIAIGVPLLGWVTAQHGPWVALVFLAAGMSVLRWPVIYLSRWVRSTMVKD</sequence>
<evidence type="ECO:0000256" key="1">
    <source>
        <dbReference type="SAM" id="Phobius"/>
    </source>
</evidence>
<feature type="transmembrane region" description="Helical" evidence="1">
    <location>
        <begin position="29"/>
        <end position="45"/>
    </location>
</feature>
<dbReference type="Pfam" id="PF10658">
    <property type="entry name" value="DUF2484"/>
    <property type="match status" value="1"/>
</dbReference>
<accession>A0A7W9BLN1</accession>
<evidence type="ECO:0000313" key="3">
    <source>
        <dbReference type="Proteomes" id="UP000535415"/>
    </source>
</evidence>
<dbReference type="InterPro" id="IPR018919">
    <property type="entry name" value="DUF2484"/>
</dbReference>
<dbReference type="EMBL" id="JACIJM010000006">
    <property type="protein sequence ID" value="MBB5722809.1"/>
    <property type="molecule type" value="Genomic_DNA"/>
</dbReference>
<keyword evidence="1" id="KW-1133">Transmembrane helix</keyword>
<keyword evidence="3" id="KW-1185">Reference proteome</keyword>
<organism evidence="2 3">
    <name type="scientific">Yoonia ponticola</name>
    <dbReference type="NCBI Taxonomy" id="1524255"/>
    <lineage>
        <taxon>Bacteria</taxon>
        <taxon>Pseudomonadati</taxon>
        <taxon>Pseudomonadota</taxon>
        <taxon>Alphaproteobacteria</taxon>
        <taxon>Rhodobacterales</taxon>
        <taxon>Paracoccaceae</taxon>
        <taxon>Yoonia</taxon>
    </lineage>
</organism>
<keyword evidence="1" id="KW-0812">Transmembrane</keyword>
<dbReference type="Proteomes" id="UP000535415">
    <property type="component" value="Unassembled WGS sequence"/>
</dbReference>
<dbReference type="RefSeq" id="WP_183529422.1">
    <property type="nucleotide sequence ID" value="NZ_JACIJM010000006.1"/>
</dbReference>